<dbReference type="PANTHER" id="PTHR30069:SF29">
    <property type="entry name" value="HEMOGLOBIN AND HEMOGLOBIN-HAPTOGLOBIN-BINDING PROTEIN 1-RELATED"/>
    <property type="match status" value="1"/>
</dbReference>
<sequence length="757" mass="85460">MKKMHQSQLSKPIYYLAPETIVTVIYNVQKQINNSLEKQKKKFGERFILSLLKYTGVLLLANILFLHSAFAQTDTSRPYNEDLIKSRTNKSNFPNAIHLTRDDINGILVGLVGDDPNGIPSLLALKAGLTFRNTGDAGAETWFLVRNFGRDNSRMTLVLLDGRPLNLGNNHTVEFDDIPINIIESITIYPGPVPAEYGGFQSVIEIKTQRNEDVLFSGVNIGSQANYRFTATIGKAGRFHYLANFSLDMARGQTDRRLDGILSDFQYTNRELRTFLPAFKVGYEVIKDLDITLQGNFVDFKKMFHTTPMFGQEASRRRLMHNYSLIFQPGRGSDLDYQFIIYQNRESETLNPIFPEDTTYNVHWGNQQRSFTGFRGYYRHSLFDGKLAFKAGGEGHWAEGTTDDDYIYFKYVNRQNFYGAFLQSELSFWKGSFITLGGRIDGQNGINKTYISPVVSISQSLIDEKLTLYASYGVQRRWIPLNEVNTFNRTARVLGPPFLQGNVSLPNNELNMERFVGFDGGVKLNLLDKKLSTRVNYFYLQNEGQFGAPVFEIRPVNPGAPVPPGFQAALVTSDRNFPGFDISQGIEFEVEATPVKGLVLFLNATYFIEAATKRYDDIVLYKGPLGGPNAQAAINNSVGQFFLPYDGKTIIPGAYDWLANFGAIYRPDSKTIINTLLRYRGITRDPIMKFGVNPQVDNIPSNLIVDASIGRNILDKDSYAIRAIFSVNNLFDTKYQTFVHYPMQGRFVSVGLTASLK</sequence>
<evidence type="ECO:0000256" key="4">
    <source>
        <dbReference type="ARBA" id="ARBA00022692"/>
    </source>
</evidence>
<dbReference type="InterPro" id="IPR012910">
    <property type="entry name" value="Plug_dom"/>
</dbReference>
<reference evidence="10 11" key="1">
    <citation type="journal article" date="2011" name="ISME J.">
        <title>Community ecology of hot spring cyanobacterial mats: predominant populations and their functional potential.</title>
        <authorList>
            <person name="Klatt C.G."/>
            <person name="Wood J.M."/>
            <person name="Rusch D.B."/>
            <person name="Bateson M.M."/>
            <person name="Hamamura N."/>
            <person name="Heidelberg J.F."/>
            <person name="Grossman A.R."/>
            <person name="Bhaya D."/>
            <person name="Cohan F.M."/>
            <person name="Kuhl M."/>
            <person name="Bryant D.A."/>
            <person name="Ward D.M."/>
        </authorList>
    </citation>
    <scope>NUCLEOTIDE SEQUENCE [LARGE SCALE GENOMIC DNA]</scope>
    <source>
        <strain evidence="10">OS</strain>
    </source>
</reference>
<dbReference type="SUPFAM" id="SSF56935">
    <property type="entry name" value="Porins"/>
    <property type="match status" value="1"/>
</dbReference>
<dbReference type="InterPro" id="IPR036942">
    <property type="entry name" value="Beta-barrel_TonB_sf"/>
</dbReference>
<dbReference type="AlphaFoldDB" id="A0A395M0B0"/>
<feature type="transmembrane region" description="Helical" evidence="8">
    <location>
        <begin position="47"/>
        <end position="70"/>
    </location>
</feature>
<evidence type="ECO:0000256" key="7">
    <source>
        <dbReference type="ARBA" id="ARBA00023237"/>
    </source>
</evidence>
<keyword evidence="8" id="KW-1133">Transmembrane helix</keyword>
<dbReference type="InterPro" id="IPR037066">
    <property type="entry name" value="Plug_dom_sf"/>
</dbReference>
<evidence type="ECO:0000313" key="11">
    <source>
        <dbReference type="Proteomes" id="UP000266389"/>
    </source>
</evidence>
<keyword evidence="5" id="KW-0732">Signal</keyword>
<dbReference type="GO" id="GO:0009279">
    <property type="term" value="C:cell outer membrane"/>
    <property type="evidence" value="ECO:0007669"/>
    <property type="project" value="UniProtKB-SubCell"/>
</dbReference>
<keyword evidence="3" id="KW-1134">Transmembrane beta strand</keyword>
<dbReference type="Pfam" id="PF07715">
    <property type="entry name" value="Plug"/>
    <property type="match status" value="1"/>
</dbReference>
<evidence type="ECO:0000256" key="8">
    <source>
        <dbReference type="SAM" id="Phobius"/>
    </source>
</evidence>
<proteinExistence type="predicted"/>
<keyword evidence="7" id="KW-0998">Cell outer membrane</keyword>
<gene>
    <name evidence="10" type="ORF">D0433_06920</name>
</gene>
<protein>
    <recommendedName>
        <fullName evidence="9">TonB-dependent receptor plug domain-containing protein</fullName>
    </recommendedName>
</protein>
<evidence type="ECO:0000256" key="6">
    <source>
        <dbReference type="ARBA" id="ARBA00023136"/>
    </source>
</evidence>
<dbReference type="Gene3D" id="2.170.130.10">
    <property type="entry name" value="TonB-dependent receptor, plug domain"/>
    <property type="match status" value="1"/>
</dbReference>
<keyword evidence="4 8" id="KW-0812">Transmembrane</keyword>
<dbReference type="EMBL" id="PHFL01000045">
    <property type="protein sequence ID" value="RFM24197.1"/>
    <property type="molecule type" value="Genomic_DNA"/>
</dbReference>
<evidence type="ECO:0000256" key="2">
    <source>
        <dbReference type="ARBA" id="ARBA00022448"/>
    </source>
</evidence>
<name>A0A395M0B0_9BACT</name>
<evidence type="ECO:0000256" key="1">
    <source>
        <dbReference type="ARBA" id="ARBA00004571"/>
    </source>
</evidence>
<evidence type="ECO:0000256" key="3">
    <source>
        <dbReference type="ARBA" id="ARBA00022452"/>
    </source>
</evidence>
<keyword evidence="6 8" id="KW-0472">Membrane</keyword>
<dbReference type="GO" id="GO:0044718">
    <property type="term" value="P:siderophore transmembrane transport"/>
    <property type="evidence" value="ECO:0007669"/>
    <property type="project" value="TreeGrafter"/>
</dbReference>
<dbReference type="GO" id="GO:0015344">
    <property type="term" value="F:siderophore uptake transmembrane transporter activity"/>
    <property type="evidence" value="ECO:0007669"/>
    <property type="project" value="TreeGrafter"/>
</dbReference>
<evidence type="ECO:0000313" key="10">
    <source>
        <dbReference type="EMBL" id="RFM24197.1"/>
    </source>
</evidence>
<evidence type="ECO:0000256" key="5">
    <source>
        <dbReference type="ARBA" id="ARBA00022729"/>
    </source>
</evidence>
<dbReference type="InterPro" id="IPR039426">
    <property type="entry name" value="TonB-dep_rcpt-like"/>
</dbReference>
<comment type="caution">
    <text evidence="10">The sequence shown here is derived from an EMBL/GenBank/DDBJ whole genome shotgun (WGS) entry which is preliminary data.</text>
</comment>
<feature type="domain" description="TonB-dependent receptor plug" evidence="9">
    <location>
        <begin position="121"/>
        <end position="199"/>
    </location>
</feature>
<evidence type="ECO:0000259" key="9">
    <source>
        <dbReference type="Pfam" id="PF07715"/>
    </source>
</evidence>
<comment type="subcellular location">
    <subcellularLocation>
        <location evidence="1">Cell outer membrane</location>
        <topology evidence="1">Multi-pass membrane protein</topology>
    </subcellularLocation>
</comment>
<dbReference type="Gene3D" id="2.40.170.20">
    <property type="entry name" value="TonB-dependent receptor, beta-barrel domain"/>
    <property type="match status" value="1"/>
</dbReference>
<dbReference type="Proteomes" id="UP000266389">
    <property type="component" value="Unassembled WGS sequence"/>
</dbReference>
<organism evidence="10 11">
    <name type="scientific">Candidatus Thermochlorobacter aerophilus</name>
    <dbReference type="NCBI Taxonomy" id="1868324"/>
    <lineage>
        <taxon>Bacteria</taxon>
        <taxon>Pseudomonadati</taxon>
        <taxon>Chlorobiota</taxon>
        <taxon>Chlorobiia</taxon>
        <taxon>Chlorobiales</taxon>
        <taxon>Candidatus Thermochlorobacteriaceae</taxon>
        <taxon>Candidatus Thermochlorobacter</taxon>
    </lineage>
</organism>
<accession>A0A395M0B0</accession>
<keyword evidence="2" id="KW-0813">Transport</keyword>
<dbReference type="PANTHER" id="PTHR30069">
    <property type="entry name" value="TONB-DEPENDENT OUTER MEMBRANE RECEPTOR"/>
    <property type="match status" value="1"/>
</dbReference>